<keyword evidence="10" id="KW-1185">Reference proteome</keyword>
<feature type="domain" description="Disease resistance R13L4/SHOC-2-like LRR" evidence="8">
    <location>
        <begin position="26"/>
        <end position="107"/>
    </location>
</feature>
<protein>
    <submittedName>
        <fullName evidence="9">LRR domain containing protein</fullName>
    </submittedName>
</protein>
<dbReference type="Pfam" id="PF23598">
    <property type="entry name" value="LRR_14"/>
    <property type="match status" value="1"/>
</dbReference>
<keyword evidence="2" id="KW-0433">Leucine-rich repeat</keyword>
<dbReference type="AlphaFoldDB" id="A0A2P5D1D9"/>
<keyword evidence="3" id="KW-0732">Signal</keyword>
<evidence type="ECO:0000313" key="10">
    <source>
        <dbReference type="Proteomes" id="UP000237105"/>
    </source>
</evidence>
<keyword evidence="7" id="KW-0812">Transmembrane</keyword>
<sequence length="274" mass="30030">MPNIQVIDIAFNKNLTGFLPKFHSGSKLKLLNLYFTSFSGILPDSIGDLKSLNELYVSGCNFSGTIPASVGNLSRLVILDLEDNNFNGHLPATLGNLSQLEALTLLGNNLNEYARVTSPCITFQRISWANMGSSSIFGLREVADYRSLLQQFQWKFQWKVVTQTGSKNWSAINSNVPTANKSNLSYMEAAGEYYQDSVTVVVKGLALEFVKILCGFPLSEKCDTTNDNSQESEAESDSGFGWKPVLTGYGCGIVIGLIGGHLIISNKPRRAHKD</sequence>
<evidence type="ECO:0000256" key="2">
    <source>
        <dbReference type="ARBA" id="ARBA00022614"/>
    </source>
</evidence>
<evidence type="ECO:0000256" key="5">
    <source>
        <dbReference type="ARBA" id="ARBA00023136"/>
    </source>
</evidence>
<evidence type="ECO:0000256" key="6">
    <source>
        <dbReference type="ARBA" id="ARBA00023180"/>
    </source>
</evidence>
<gene>
    <name evidence="9" type="ORF">PanWU01x14_106270</name>
</gene>
<dbReference type="PANTHER" id="PTHR48065">
    <property type="entry name" value="OS10G0469600 PROTEIN"/>
    <property type="match status" value="1"/>
</dbReference>
<evidence type="ECO:0000259" key="8">
    <source>
        <dbReference type="Pfam" id="PF23598"/>
    </source>
</evidence>
<proteinExistence type="predicted"/>
<accession>A0A2P5D1D9</accession>
<dbReference type="OrthoDB" id="1744379at2759"/>
<evidence type="ECO:0000256" key="3">
    <source>
        <dbReference type="ARBA" id="ARBA00022729"/>
    </source>
</evidence>
<evidence type="ECO:0000256" key="4">
    <source>
        <dbReference type="ARBA" id="ARBA00022737"/>
    </source>
</evidence>
<dbReference type="GO" id="GO:0016020">
    <property type="term" value="C:membrane"/>
    <property type="evidence" value="ECO:0007669"/>
    <property type="project" value="UniProtKB-SubCell"/>
</dbReference>
<keyword evidence="4" id="KW-0677">Repeat</keyword>
<comment type="caution">
    <text evidence="9">The sequence shown here is derived from an EMBL/GenBank/DDBJ whole genome shotgun (WGS) entry which is preliminary data.</text>
</comment>
<reference evidence="10" key="1">
    <citation type="submission" date="2016-06" db="EMBL/GenBank/DDBJ databases">
        <title>Parallel loss of symbiosis genes in relatives of nitrogen-fixing non-legume Parasponia.</title>
        <authorList>
            <person name="Van Velzen R."/>
            <person name="Holmer R."/>
            <person name="Bu F."/>
            <person name="Rutten L."/>
            <person name="Van Zeijl A."/>
            <person name="Liu W."/>
            <person name="Santuari L."/>
            <person name="Cao Q."/>
            <person name="Sharma T."/>
            <person name="Shen D."/>
            <person name="Roswanjaya Y."/>
            <person name="Wardhani T."/>
            <person name="Kalhor M.S."/>
            <person name="Jansen J."/>
            <person name="Van den Hoogen J."/>
            <person name="Gungor B."/>
            <person name="Hartog M."/>
            <person name="Hontelez J."/>
            <person name="Verver J."/>
            <person name="Yang W.-C."/>
            <person name="Schijlen E."/>
            <person name="Repin R."/>
            <person name="Schilthuizen M."/>
            <person name="Schranz E."/>
            <person name="Heidstra R."/>
            <person name="Miyata K."/>
            <person name="Fedorova E."/>
            <person name="Kohlen W."/>
            <person name="Bisseling T."/>
            <person name="Smit S."/>
            <person name="Geurts R."/>
        </authorList>
    </citation>
    <scope>NUCLEOTIDE SEQUENCE [LARGE SCALE GENOMIC DNA]</scope>
    <source>
        <strain evidence="10">cv. WU1-14</strain>
    </source>
</reference>
<evidence type="ECO:0000313" key="9">
    <source>
        <dbReference type="EMBL" id="PON67045.1"/>
    </source>
</evidence>
<dbReference type="EMBL" id="JXTB01000075">
    <property type="protein sequence ID" value="PON67045.1"/>
    <property type="molecule type" value="Genomic_DNA"/>
</dbReference>
<dbReference type="Proteomes" id="UP000237105">
    <property type="component" value="Unassembled WGS sequence"/>
</dbReference>
<dbReference type="FunFam" id="3.80.10.10:FF:000041">
    <property type="entry name" value="LRR receptor-like serine/threonine-protein kinase ERECTA"/>
    <property type="match status" value="1"/>
</dbReference>
<dbReference type="Gene3D" id="3.80.10.10">
    <property type="entry name" value="Ribonuclease Inhibitor"/>
    <property type="match status" value="1"/>
</dbReference>
<dbReference type="SUPFAM" id="SSF52058">
    <property type="entry name" value="L domain-like"/>
    <property type="match status" value="1"/>
</dbReference>
<organism evidence="9 10">
    <name type="scientific">Parasponia andersonii</name>
    <name type="common">Sponia andersonii</name>
    <dbReference type="NCBI Taxonomy" id="3476"/>
    <lineage>
        <taxon>Eukaryota</taxon>
        <taxon>Viridiplantae</taxon>
        <taxon>Streptophyta</taxon>
        <taxon>Embryophyta</taxon>
        <taxon>Tracheophyta</taxon>
        <taxon>Spermatophyta</taxon>
        <taxon>Magnoliopsida</taxon>
        <taxon>eudicotyledons</taxon>
        <taxon>Gunneridae</taxon>
        <taxon>Pentapetalae</taxon>
        <taxon>rosids</taxon>
        <taxon>fabids</taxon>
        <taxon>Rosales</taxon>
        <taxon>Cannabaceae</taxon>
        <taxon>Parasponia</taxon>
    </lineage>
</organism>
<keyword evidence="7" id="KW-1133">Transmembrane helix</keyword>
<dbReference type="PANTHER" id="PTHR48065:SF70">
    <property type="entry name" value="RECEPTOR-LIKE PROTEIN 12"/>
    <property type="match status" value="1"/>
</dbReference>
<feature type="transmembrane region" description="Helical" evidence="7">
    <location>
        <begin position="246"/>
        <end position="264"/>
    </location>
</feature>
<dbReference type="InterPro" id="IPR055414">
    <property type="entry name" value="LRR_R13L4/SHOC2-like"/>
</dbReference>
<comment type="subcellular location">
    <subcellularLocation>
        <location evidence="1">Membrane</location>
    </subcellularLocation>
</comment>
<dbReference type="STRING" id="3476.A0A2P5D1D9"/>
<name>A0A2P5D1D9_PARAD</name>
<keyword evidence="5 7" id="KW-0472">Membrane</keyword>
<evidence type="ECO:0000256" key="1">
    <source>
        <dbReference type="ARBA" id="ARBA00004370"/>
    </source>
</evidence>
<keyword evidence="6" id="KW-0325">Glycoprotein</keyword>
<dbReference type="InterPro" id="IPR032675">
    <property type="entry name" value="LRR_dom_sf"/>
</dbReference>
<evidence type="ECO:0000256" key="7">
    <source>
        <dbReference type="SAM" id="Phobius"/>
    </source>
</evidence>